<proteinExistence type="predicted"/>
<name>A0A0G0S9E9_9BACT</name>
<reference evidence="1 2" key="1">
    <citation type="journal article" date="2015" name="Nature">
        <title>rRNA introns, odd ribosomes, and small enigmatic genomes across a large radiation of phyla.</title>
        <authorList>
            <person name="Brown C.T."/>
            <person name="Hug L.A."/>
            <person name="Thomas B.C."/>
            <person name="Sharon I."/>
            <person name="Castelle C.J."/>
            <person name="Singh A."/>
            <person name="Wilkins M.J."/>
            <person name="Williams K.H."/>
            <person name="Banfield J.F."/>
        </authorList>
    </citation>
    <scope>NUCLEOTIDE SEQUENCE [LARGE SCALE GENOMIC DNA]</scope>
</reference>
<sequence>MSDKKEDTTRMIEKFAENYQKRVADLIEDTRKSLLGVKSLSSLRIKLHLALRKANDFR</sequence>
<dbReference type="Proteomes" id="UP000034764">
    <property type="component" value="Unassembled WGS sequence"/>
</dbReference>
<evidence type="ECO:0000313" key="1">
    <source>
        <dbReference type="EMBL" id="KKR22272.1"/>
    </source>
</evidence>
<evidence type="ECO:0000313" key="2">
    <source>
        <dbReference type="Proteomes" id="UP000034764"/>
    </source>
</evidence>
<comment type="caution">
    <text evidence="1">The sequence shown here is derived from an EMBL/GenBank/DDBJ whole genome shotgun (WGS) entry which is preliminary data.</text>
</comment>
<organism evidence="1 2">
    <name type="scientific">Candidatus Yanofskybacteria bacterium GW2011_GWD2_39_48</name>
    <dbReference type="NCBI Taxonomy" id="1619031"/>
    <lineage>
        <taxon>Bacteria</taxon>
        <taxon>Candidatus Yanofskyibacteriota</taxon>
    </lineage>
</organism>
<gene>
    <name evidence="1" type="ORF">UT53_C0044G0005</name>
</gene>
<accession>A0A0G0S9E9</accession>
<dbReference type="AlphaFoldDB" id="A0A0G0S9E9"/>
<dbReference type="EMBL" id="LBXD01000044">
    <property type="protein sequence ID" value="KKR22272.1"/>
    <property type="molecule type" value="Genomic_DNA"/>
</dbReference>
<protein>
    <submittedName>
        <fullName evidence="1">Uncharacterized protein</fullName>
    </submittedName>
</protein>